<dbReference type="InterPro" id="IPR029021">
    <property type="entry name" value="Prot-tyrosine_phosphatase-like"/>
</dbReference>
<name>A0A4Q1U2Z1_RHILE</name>
<gene>
    <name evidence="3" type="ORF">B5P46_13760</name>
</gene>
<reference evidence="3 4" key="1">
    <citation type="submission" date="2017-03" db="EMBL/GenBank/DDBJ databases">
        <authorList>
            <person name="Safronova V.I."/>
            <person name="Sazanova A.L."/>
            <person name="Chirak E.R."/>
        </authorList>
    </citation>
    <scope>NUCLEOTIDE SEQUENCE [LARGE SCALE GENOMIC DNA]</scope>
    <source>
        <strain evidence="3 4">Tri-43</strain>
    </source>
</reference>
<comment type="similarity">
    <text evidence="1">Belongs to the protein-tyrosine phosphatase family.</text>
</comment>
<dbReference type="InterPro" id="IPR026893">
    <property type="entry name" value="Tyr/Ser_Pase_IphP-type"/>
</dbReference>
<dbReference type="SUPFAM" id="SSF52799">
    <property type="entry name" value="(Phosphotyrosine protein) phosphatases II"/>
    <property type="match status" value="1"/>
</dbReference>
<dbReference type="AlphaFoldDB" id="A0A4Q1U2Z1"/>
<feature type="domain" description="Tyrosine specific protein phosphatases" evidence="2">
    <location>
        <begin position="112"/>
        <end position="165"/>
    </location>
</feature>
<evidence type="ECO:0000259" key="2">
    <source>
        <dbReference type="PROSITE" id="PS50056"/>
    </source>
</evidence>
<dbReference type="GO" id="GO:0004721">
    <property type="term" value="F:phosphoprotein phosphatase activity"/>
    <property type="evidence" value="ECO:0007669"/>
    <property type="project" value="InterPro"/>
</dbReference>
<dbReference type="Proteomes" id="UP000290767">
    <property type="component" value="Unassembled WGS sequence"/>
</dbReference>
<dbReference type="PANTHER" id="PTHR31126">
    <property type="entry name" value="TYROSINE-PROTEIN PHOSPHATASE"/>
    <property type="match status" value="1"/>
</dbReference>
<evidence type="ECO:0000313" key="4">
    <source>
        <dbReference type="Proteomes" id="UP000290767"/>
    </source>
</evidence>
<accession>A0A4Q1U2Z1</accession>
<dbReference type="RefSeq" id="WP_129419154.1">
    <property type="nucleotide sequence ID" value="NZ_MZMU01000010.1"/>
</dbReference>
<organism evidence="3 4">
    <name type="scientific">Rhizobium leguminosarum</name>
    <dbReference type="NCBI Taxonomy" id="384"/>
    <lineage>
        <taxon>Bacteria</taxon>
        <taxon>Pseudomonadati</taxon>
        <taxon>Pseudomonadota</taxon>
        <taxon>Alphaproteobacteria</taxon>
        <taxon>Hyphomicrobiales</taxon>
        <taxon>Rhizobiaceae</taxon>
        <taxon>Rhizobium/Agrobacterium group</taxon>
        <taxon>Rhizobium</taxon>
    </lineage>
</organism>
<dbReference type="Pfam" id="PF13350">
    <property type="entry name" value="Y_phosphatase3"/>
    <property type="match status" value="1"/>
</dbReference>
<evidence type="ECO:0000256" key="1">
    <source>
        <dbReference type="ARBA" id="ARBA00009580"/>
    </source>
</evidence>
<dbReference type="Gene3D" id="3.90.190.10">
    <property type="entry name" value="Protein tyrosine phosphatase superfamily"/>
    <property type="match status" value="1"/>
</dbReference>
<evidence type="ECO:0000313" key="3">
    <source>
        <dbReference type="EMBL" id="RXT25165.1"/>
    </source>
</evidence>
<dbReference type="PROSITE" id="PS50056">
    <property type="entry name" value="TYR_PHOSPHATASE_2"/>
    <property type="match status" value="1"/>
</dbReference>
<protein>
    <submittedName>
        <fullName evidence="3">Protein tyrosine phosphatase</fullName>
    </submittedName>
</protein>
<proteinExistence type="inferred from homology"/>
<dbReference type="EMBL" id="MZMU01000010">
    <property type="protein sequence ID" value="RXT25165.1"/>
    <property type="molecule type" value="Genomic_DNA"/>
</dbReference>
<sequence length="248" mass="26938">MSQTFDRLLALEGAFNVRDLGGYATRTAETTRWRSVLRGDGLHRLSEGDIDTLLETGVTTVIDLRNAEETAVEENPFRSHPAVRFHNTSLFHGLAPIDIAASSEDAPFDMSMRYRDALDTCREAVGAVLRAIADAPDGIVLYHCSAGKDRTGIISAILLSLADVDDDAIIGDYALTATISGPLIGRLREKALERGTAPALIERFLACEPQTMRATLDHIRRTYGGAADYLTGVGLTPTDLAALRRRLL</sequence>
<comment type="caution">
    <text evidence="3">The sequence shown here is derived from an EMBL/GenBank/DDBJ whole genome shotgun (WGS) entry which is preliminary data.</text>
</comment>
<dbReference type="PANTHER" id="PTHR31126:SF1">
    <property type="entry name" value="TYROSINE SPECIFIC PROTEIN PHOSPHATASES DOMAIN-CONTAINING PROTEIN"/>
    <property type="match status" value="1"/>
</dbReference>
<dbReference type="InterPro" id="IPR000387">
    <property type="entry name" value="Tyr_Pase_dom"/>
</dbReference>